<protein>
    <submittedName>
        <fullName evidence="4">Trehalose import ATP-binding protein SugC</fullName>
        <ecNumber evidence="4">3.6.3.-</ecNumber>
    </submittedName>
</protein>
<dbReference type="EMBL" id="CP063687">
    <property type="protein sequence ID" value="QOY26907.1"/>
    <property type="molecule type" value="Genomic_DNA"/>
</dbReference>
<dbReference type="Pfam" id="PF17912">
    <property type="entry name" value="OB_MalK"/>
    <property type="match status" value="1"/>
</dbReference>
<dbReference type="NCBIfam" id="NF008653">
    <property type="entry name" value="PRK11650.1"/>
    <property type="match status" value="1"/>
</dbReference>
<dbReference type="Pfam" id="PF03459">
    <property type="entry name" value="TOBE"/>
    <property type="match status" value="1"/>
</dbReference>
<evidence type="ECO:0000256" key="3">
    <source>
        <dbReference type="ARBA" id="ARBA00022840"/>
    </source>
</evidence>
<proteinExistence type="predicted"/>
<dbReference type="InterPro" id="IPR027417">
    <property type="entry name" value="P-loop_NTPase"/>
</dbReference>
<dbReference type="Proteomes" id="UP000587477">
    <property type="component" value="Chromosome"/>
</dbReference>
<dbReference type="SMART" id="SM00382">
    <property type="entry name" value="AAA"/>
    <property type="match status" value="1"/>
</dbReference>
<dbReference type="InterPro" id="IPR047641">
    <property type="entry name" value="ABC_transpr_MalK/UgpC-like"/>
</dbReference>
<name>A0A7D7MNC9_BACVE</name>
<dbReference type="GO" id="GO:0008643">
    <property type="term" value="P:carbohydrate transport"/>
    <property type="evidence" value="ECO:0007669"/>
    <property type="project" value="InterPro"/>
</dbReference>
<dbReference type="RefSeq" id="WP_014306096.1">
    <property type="nucleotide sequence ID" value="NZ_AP028932.1"/>
</dbReference>
<dbReference type="PROSITE" id="PS50893">
    <property type="entry name" value="ABC_TRANSPORTER_2"/>
    <property type="match status" value="1"/>
</dbReference>
<dbReference type="AlphaFoldDB" id="A0A7D7MNC9"/>
<dbReference type="InterPro" id="IPR005116">
    <property type="entry name" value="Transp-assoc_OB_typ1"/>
</dbReference>
<dbReference type="Gene3D" id="2.40.50.100">
    <property type="match status" value="1"/>
</dbReference>
<dbReference type="InterPro" id="IPR017871">
    <property type="entry name" value="ABC_transporter-like_CS"/>
</dbReference>
<keyword evidence="4" id="KW-0378">Hydrolase</keyword>
<keyword evidence="1" id="KW-0813">Transport</keyword>
<keyword evidence="2" id="KW-0547">Nucleotide-binding</keyword>
<dbReference type="PANTHER" id="PTHR43875">
    <property type="entry name" value="MALTODEXTRIN IMPORT ATP-BINDING PROTEIN MSMX"/>
    <property type="match status" value="1"/>
</dbReference>
<dbReference type="InterPro" id="IPR003439">
    <property type="entry name" value="ABC_transporter-like_ATP-bd"/>
</dbReference>
<dbReference type="Pfam" id="PF00005">
    <property type="entry name" value="ABC_tran"/>
    <property type="match status" value="1"/>
</dbReference>
<keyword evidence="3 4" id="KW-0067">ATP-binding</keyword>
<dbReference type="FunFam" id="2.40.50.100:FF:000028">
    <property type="entry name" value="Sugar ABC transporter, ATP-binding protein"/>
    <property type="match status" value="1"/>
</dbReference>
<gene>
    <name evidence="4" type="primary">sugC</name>
    <name evidence="4" type="ORF">BACVE_001918</name>
</gene>
<dbReference type="EC" id="3.6.3.-" evidence="4"/>
<dbReference type="GO" id="GO:0055052">
    <property type="term" value="C:ATP-binding cassette (ABC) transporter complex, substrate-binding subunit-containing"/>
    <property type="evidence" value="ECO:0007669"/>
    <property type="project" value="TreeGrafter"/>
</dbReference>
<dbReference type="InterPro" id="IPR015855">
    <property type="entry name" value="ABC_transpr_MalK-like"/>
</dbReference>
<dbReference type="Gene3D" id="3.40.50.300">
    <property type="entry name" value="P-loop containing nucleotide triphosphate hydrolases"/>
    <property type="match status" value="1"/>
</dbReference>
<dbReference type="GO" id="GO:0005524">
    <property type="term" value="F:ATP binding"/>
    <property type="evidence" value="ECO:0007669"/>
    <property type="project" value="UniProtKB-KW"/>
</dbReference>
<dbReference type="CDD" id="cd03301">
    <property type="entry name" value="ABC_MalK_N"/>
    <property type="match status" value="1"/>
</dbReference>
<evidence type="ECO:0000256" key="1">
    <source>
        <dbReference type="ARBA" id="ARBA00022448"/>
    </source>
</evidence>
<dbReference type="Gene3D" id="2.40.50.140">
    <property type="entry name" value="Nucleic acid-binding proteins"/>
    <property type="match status" value="1"/>
</dbReference>
<dbReference type="SUPFAM" id="SSF50331">
    <property type="entry name" value="MOP-like"/>
    <property type="match status" value="1"/>
</dbReference>
<dbReference type="InterPro" id="IPR040582">
    <property type="entry name" value="OB_MalK-like"/>
</dbReference>
<dbReference type="GO" id="GO:0016887">
    <property type="term" value="F:ATP hydrolysis activity"/>
    <property type="evidence" value="ECO:0007669"/>
    <property type="project" value="InterPro"/>
</dbReference>
<dbReference type="PANTHER" id="PTHR43875:SF1">
    <property type="entry name" value="OSMOPROTECTIVE COMPOUNDS UPTAKE ATP-BINDING PROTEIN GGTA"/>
    <property type="match status" value="1"/>
</dbReference>
<dbReference type="FunFam" id="3.40.50.300:FF:000042">
    <property type="entry name" value="Maltose/maltodextrin ABC transporter, ATP-binding protein"/>
    <property type="match status" value="1"/>
</dbReference>
<evidence type="ECO:0000313" key="5">
    <source>
        <dbReference type="Proteomes" id="UP000587477"/>
    </source>
</evidence>
<dbReference type="PROSITE" id="PS00211">
    <property type="entry name" value="ABC_TRANSPORTER_1"/>
    <property type="match status" value="1"/>
</dbReference>
<dbReference type="InterPro" id="IPR012340">
    <property type="entry name" value="NA-bd_OB-fold"/>
</dbReference>
<accession>A0A7D7MNC9</accession>
<dbReference type="InterPro" id="IPR008995">
    <property type="entry name" value="Mo/tungstate-bd_C_term_dom"/>
</dbReference>
<evidence type="ECO:0000256" key="2">
    <source>
        <dbReference type="ARBA" id="ARBA00022741"/>
    </source>
</evidence>
<sequence length="366" mass="41391">MAELRLEHIYKYYDQKEAAVDDFNLHIKDKEFIVFVGPSGCGKSTTLRMVAGLEDITKGDFYIGDTRVNDIAPKDRDIAMVFQNYALYPHMTVYDNIAFGLKLRKMPKPEIKKRVEEAAKMLGLTEYLHRKPKALSGGQRQRVALGRAIVRDAKVFLMDEPLSNLDAKLRVQMRAEIIKLHQRLQTTTIYVTHDQTEALTMATRIVVMKDGKIQQIGTPKEVYEHPENVFVGGFIGSPAMNFFKGKLTDGAIQIGSAALSVPEGKMKMLREKGYAGKDIIFGIRPEDIHDELIVVESYKNSSITAKINVAELLGSEIMVYSRIGDQDFIARIDARHDIRAGEELTVAFDMNKAHFFDSETEIRIRS</sequence>
<dbReference type="SUPFAM" id="SSF52540">
    <property type="entry name" value="P-loop containing nucleoside triphosphate hydrolases"/>
    <property type="match status" value="1"/>
</dbReference>
<organism evidence="4 5">
    <name type="scientific">Bacillus velezensis</name>
    <dbReference type="NCBI Taxonomy" id="492670"/>
    <lineage>
        <taxon>Bacteria</taxon>
        <taxon>Bacillati</taxon>
        <taxon>Bacillota</taxon>
        <taxon>Bacilli</taxon>
        <taxon>Bacillales</taxon>
        <taxon>Bacillaceae</taxon>
        <taxon>Bacillus</taxon>
        <taxon>Bacillus amyloliquefaciens group</taxon>
    </lineage>
</organism>
<evidence type="ECO:0000313" key="4">
    <source>
        <dbReference type="EMBL" id="QOY26907.1"/>
    </source>
</evidence>
<dbReference type="InterPro" id="IPR003593">
    <property type="entry name" value="AAA+_ATPase"/>
</dbReference>
<dbReference type="GO" id="GO:0140359">
    <property type="term" value="F:ABC-type transporter activity"/>
    <property type="evidence" value="ECO:0007669"/>
    <property type="project" value="InterPro"/>
</dbReference>
<reference evidence="5" key="1">
    <citation type="submission" date="2020-10" db="EMBL/GenBank/DDBJ databases">
        <title>Complete genome sequence of Bacillus velezensis NST6.</title>
        <authorList>
            <person name="Choi J."/>
        </authorList>
    </citation>
    <scope>NUCLEOTIDE SEQUENCE [LARGE SCALE GENOMIC DNA]</scope>
    <source>
        <strain evidence="5">NST6</strain>
    </source>
</reference>